<evidence type="ECO:0000313" key="8">
    <source>
        <dbReference type="Proteomes" id="UP000276349"/>
    </source>
</evidence>
<name>A0A3S0QVP7_9BACI</name>
<evidence type="ECO:0000256" key="1">
    <source>
        <dbReference type="ARBA" id="ARBA00005417"/>
    </source>
</evidence>
<feature type="domain" description="ABC transporter" evidence="6">
    <location>
        <begin position="18"/>
        <end position="259"/>
    </location>
</feature>
<dbReference type="PANTHER" id="PTHR46743:SF2">
    <property type="entry name" value="TEICHOIC ACIDS EXPORT ATP-BINDING PROTEIN TAGH"/>
    <property type="match status" value="1"/>
</dbReference>
<dbReference type="InterPro" id="IPR003593">
    <property type="entry name" value="AAA+_ATPase"/>
</dbReference>
<protein>
    <submittedName>
        <fullName evidence="7">ABC transporter ATP-binding protein</fullName>
    </submittedName>
</protein>
<comment type="caution">
    <text evidence="7">The sequence shown here is derived from an EMBL/GenBank/DDBJ whole genome shotgun (WGS) entry which is preliminary data.</text>
</comment>
<dbReference type="InterPro" id="IPR003439">
    <property type="entry name" value="ABC_transporter-like_ATP-bd"/>
</dbReference>
<dbReference type="InterPro" id="IPR050683">
    <property type="entry name" value="Bact_Polysacc_Export_ATP-bd"/>
</dbReference>
<dbReference type="PROSITE" id="PS50893">
    <property type="entry name" value="ABC_TRANSPORTER_2"/>
    <property type="match status" value="1"/>
</dbReference>
<dbReference type="Gene3D" id="2.70.50.60">
    <property type="entry name" value="abc- transporter (atp binding component) like domain"/>
    <property type="match status" value="1"/>
</dbReference>
<dbReference type="GO" id="GO:0005524">
    <property type="term" value="F:ATP binding"/>
    <property type="evidence" value="ECO:0007669"/>
    <property type="project" value="UniProtKB-KW"/>
</dbReference>
<gene>
    <name evidence="7" type="ORF">EKG35_09475</name>
</gene>
<evidence type="ECO:0000313" key="7">
    <source>
        <dbReference type="EMBL" id="RTQ93152.1"/>
    </source>
</evidence>
<dbReference type="Proteomes" id="UP000276349">
    <property type="component" value="Unassembled WGS sequence"/>
</dbReference>
<reference evidence="7 8" key="1">
    <citation type="submission" date="2018-12" db="EMBL/GenBank/DDBJ databases">
        <authorList>
            <person name="Yu L."/>
        </authorList>
    </citation>
    <scope>NUCLEOTIDE SEQUENCE [LARGE SCALE GENOMIC DNA]</scope>
    <source>
        <strain evidence="7 8">S5H2222</strain>
    </source>
</reference>
<evidence type="ECO:0000259" key="6">
    <source>
        <dbReference type="PROSITE" id="PS50893"/>
    </source>
</evidence>
<dbReference type="OrthoDB" id="9778870at2"/>
<dbReference type="CDD" id="cd03220">
    <property type="entry name" value="ABC_KpsT_Wzt"/>
    <property type="match status" value="1"/>
</dbReference>
<dbReference type="Pfam" id="PF00005">
    <property type="entry name" value="ABC_tran"/>
    <property type="match status" value="1"/>
</dbReference>
<dbReference type="InterPro" id="IPR027417">
    <property type="entry name" value="P-loop_NTPase"/>
</dbReference>
<dbReference type="SMART" id="SM00382">
    <property type="entry name" value="AAA"/>
    <property type="match status" value="1"/>
</dbReference>
<dbReference type="PANTHER" id="PTHR46743">
    <property type="entry name" value="TEICHOIC ACIDS EXPORT ATP-BINDING PROTEIN TAGH"/>
    <property type="match status" value="1"/>
</dbReference>
<dbReference type="InterPro" id="IPR017871">
    <property type="entry name" value="ABC_transporter-like_CS"/>
</dbReference>
<keyword evidence="4 7" id="KW-0067">ATP-binding</keyword>
<evidence type="ECO:0000256" key="4">
    <source>
        <dbReference type="ARBA" id="ARBA00022840"/>
    </source>
</evidence>
<dbReference type="GO" id="GO:0016887">
    <property type="term" value="F:ATP hydrolysis activity"/>
    <property type="evidence" value="ECO:0007669"/>
    <property type="project" value="InterPro"/>
</dbReference>
<dbReference type="GO" id="GO:0016020">
    <property type="term" value="C:membrane"/>
    <property type="evidence" value="ECO:0007669"/>
    <property type="project" value="InterPro"/>
</dbReference>
<evidence type="ECO:0000256" key="3">
    <source>
        <dbReference type="ARBA" id="ARBA00022741"/>
    </source>
</evidence>
<dbReference type="InterPro" id="IPR015860">
    <property type="entry name" value="ABC_transpr_TagH-like"/>
</dbReference>
<dbReference type="SUPFAM" id="SSF52540">
    <property type="entry name" value="P-loop containing nucleoside triphosphate hydrolases"/>
    <property type="match status" value="1"/>
</dbReference>
<dbReference type="Gene3D" id="3.40.50.300">
    <property type="entry name" value="P-loop containing nucleotide triphosphate hydrolases"/>
    <property type="match status" value="1"/>
</dbReference>
<keyword evidence="5" id="KW-1278">Translocase</keyword>
<dbReference type="EMBL" id="RXNR01000022">
    <property type="protein sequence ID" value="RTQ93152.1"/>
    <property type="molecule type" value="Genomic_DNA"/>
</dbReference>
<keyword evidence="2" id="KW-0813">Transport</keyword>
<dbReference type="AlphaFoldDB" id="A0A3S0QVP7"/>
<dbReference type="GO" id="GO:0140359">
    <property type="term" value="F:ABC-type transporter activity"/>
    <property type="evidence" value="ECO:0007669"/>
    <property type="project" value="InterPro"/>
</dbReference>
<evidence type="ECO:0000256" key="5">
    <source>
        <dbReference type="ARBA" id="ARBA00022967"/>
    </source>
</evidence>
<sequence>MYYKKGFMMTNLNEDNAVLVKDLTKVYKLYDNPKDRLKESLSFIRKKYHSEFYALNGVSFSIKKGQTLGIIGKNGSGKSTLLKILTGVLTPTSGSVMVNGKVAALLELGAGFNVEYTGIENIYLQGTIMGYSREQMDQRLDGILNFADIGEYIYQPVKTYSSGMFARLAFAVAINVDPEVLIIDEALAVGDMKFQAKCFNRLTELKENGVTILFVGHDVSSIRTFCDLALWLHEGEVIEYGNTLDVTAEYMKYMNDDVSTLEASAAIEMSLNKIATDFDPINRWGSQQGIIKYVEMFNSKGEKSTVINFGETVSIKIITEVPKEVDLKFVSIAFSIKNKVGTDLMVSTTYDHNHRFTKANTNAIEVTFEFENYLRDDEYILVVAIEERKNLQPEYFDYIEGAKYFKVISEKKIFGYFHPPVSQTINFMKE</sequence>
<dbReference type="Pfam" id="PF14524">
    <property type="entry name" value="Wzt_C"/>
    <property type="match status" value="1"/>
</dbReference>
<dbReference type="PROSITE" id="PS00211">
    <property type="entry name" value="ABC_TRANSPORTER_1"/>
    <property type="match status" value="1"/>
</dbReference>
<comment type="similarity">
    <text evidence="1">Belongs to the ABC transporter superfamily.</text>
</comment>
<organism evidence="7 8">
    <name type="scientific">Lysinibacillus telephonicus</name>
    <dbReference type="NCBI Taxonomy" id="1714840"/>
    <lineage>
        <taxon>Bacteria</taxon>
        <taxon>Bacillati</taxon>
        <taxon>Bacillota</taxon>
        <taxon>Bacilli</taxon>
        <taxon>Bacillales</taxon>
        <taxon>Bacillaceae</taxon>
        <taxon>Lysinibacillus</taxon>
    </lineage>
</organism>
<dbReference type="CDD" id="cd10147">
    <property type="entry name" value="Wzt_C-like"/>
    <property type="match status" value="1"/>
</dbReference>
<dbReference type="InterPro" id="IPR029439">
    <property type="entry name" value="Wzt_C"/>
</dbReference>
<accession>A0A3S0QVP7</accession>
<evidence type="ECO:0000256" key="2">
    <source>
        <dbReference type="ARBA" id="ARBA00022448"/>
    </source>
</evidence>
<proteinExistence type="inferred from homology"/>
<keyword evidence="8" id="KW-1185">Reference proteome</keyword>
<keyword evidence="3" id="KW-0547">Nucleotide-binding</keyword>